<organism evidence="1 2">
    <name type="scientific">Candidatus Aphodoplasma excrementigallinarum</name>
    <dbReference type="NCBI Taxonomy" id="2840673"/>
    <lineage>
        <taxon>Bacteria</taxon>
        <taxon>Bacillati</taxon>
        <taxon>Bacillota</taxon>
        <taxon>Clostridia</taxon>
        <taxon>Eubacteriales</taxon>
        <taxon>Candidatus Aphodoplasma</taxon>
    </lineage>
</organism>
<protein>
    <submittedName>
        <fullName evidence="1">Heparinase II/III family protein</fullName>
    </submittedName>
</protein>
<reference evidence="1" key="1">
    <citation type="submission" date="2020-10" db="EMBL/GenBank/DDBJ databases">
        <authorList>
            <person name="Gilroy R."/>
        </authorList>
    </citation>
    <scope>NUCLEOTIDE SEQUENCE</scope>
    <source>
        <strain evidence="1">4920</strain>
    </source>
</reference>
<gene>
    <name evidence="1" type="ORF">IAC74_00265</name>
</gene>
<dbReference type="Gene3D" id="1.50.10.100">
    <property type="entry name" value="Chondroitin AC/alginate lyase"/>
    <property type="match status" value="1"/>
</dbReference>
<comment type="caution">
    <text evidence="1">The sequence shown here is derived from an EMBL/GenBank/DDBJ whole genome shotgun (WGS) entry which is preliminary data.</text>
</comment>
<dbReference type="InterPro" id="IPR008929">
    <property type="entry name" value="Chondroitin_lyas"/>
</dbReference>
<dbReference type="AlphaFoldDB" id="A0A9D1SZ03"/>
<dbReference type="Proteomes" id="UP000886743">
    <property type="component" value="Unassembled WGS sequence"/>
</dbReference>
<evidence type="ECO:0000313" key="1">
    <source>
        <dbReference type="EMBL" id="HIV01975.1"/>
    </source>
</evidence>
<dbReference type="SUPFAM" id="SSF48230">
    <property type="entry name" value="Chondroitin AC/alginate lyase"/>
    <property type="match status" value="1"/>
</dbReference>
<sequence>MEHPFPARLPDNAHTKKLLKPIHAAAQAYLEQPVAALPYTSYVSFWSSGNRTAYEAHYMEHRRRLNVFAAMALSSDEDRWLKGLEDILWAICDEFTWALPAHVHGREDAQPDEHIHTVDLFASETAFALSEVYALLRSRLAPLVRQRIVQEVQRRVIGPYMDKKLSWPKNNWSAVCAGSIGSAMLLLGLEDTFEHAKERLLTAMQLFLDSYRDDGCCLEGALYWGYGFGYFCFFADLLRYYTHGAVDLFRNEKVHKIALFRQGVSLSGNVVLPFADAPHNLNPHIGLVCFLAREYEDVAGVDERFESVFDDDTRYRFADFLRDFYWYDDAKKERKQLQTVCWETSQWYVRRGEAFVFACKGGNNDEPHNHNDLGGFILFAGGQFVIDDLGWSEYYDGYFGSRRYEFLCASSRAHSVPVIDGQFQKAGQEYASKLLCHDEDSITYELAGAYGLAPLKGLERRFVVGADGVTLTDMVTGSVQVTERFVTRIRPVIKGNAVQIGEYQIICRQTAELSVTSETFEPRLNICKMDMKPVETAYLIDFRFPDGSGERQYAFEIKKVTP</sequence>
<proteinExistence type="predicted"/>
<evidence type="ECO:0000313" key="2">
    <source>
        <dbReference type="Proteomes" id="UP000886743"/>
    </source>
</evidence>
<reference evidence="1" key="2">
    <citation type="journal article" date="2021" name="PeerJ">
        <title>Extensive microbial diversity within the chicken gut microbiome revealed by metagenomics and culture.</title>
        <authorList>
            <person name="Gilroy R."/>
            <person name="Ravi A."/>
            <person name="Getino M."/>
            <person name="Pursley I."/>
            <person name="Horton D.L."/>
            <person name="Alikhan N.F."/>
            <person name="Baker D."/>
            <person name="Gharbi K."/>
            <person name="Hall N."/>
            <person name="Watson M."/>
            <person name="Adriaenssens E.M."/>
            <person name="Foster-Nyarko E."/>
            <person name="Jarju S."/>
            <person name="Secka A."/>
            <person name="Antonio M."/>
            <person name="Oren A."/>
            <person name="Chaudhuri R.R."/>
            <person name="La Ragione R."/>
            <person name="Hildebrand F."/>
            <person name="Pallen M.J."/>
        </authorList>
    </citation>
    <scope>NUCLEOTIDE SEQUENCE</scope>
    <source>
        <strain evidence="1">4920</strain>
    </source>
</reference>
<name>A0A9D1SZ03_9FIRM</name>
<accession>A0A9D1SZ03</accession>
<dbReference type="Gene3D" id="2.70.98.70">
    <property type="match status" value="1"/>
</dbReference>
<dbReference type="EMBL" id="DVOF01000005">
    <property type="protein sequence ID" value="HIV01975.1"/>
    <property type="molecule type" value="Genomic_DNA"/>
</dbReference>